<organism evidence="1 2">
    <name type="scientific">Limosilactobacillus ingluviei</name>
    <dbReference type="NCBI Taxonomy" id="148604"/>
    <lineage>
        <taxon>Bacteria</taxon>
        <taxon>Bacillati</taxon>
        <taxon>Bacillota</taxon>
        <taxon>Bacilli</taxon>
        <taxon>Lactobacillales</taxon>
        <taxon>Lactobacillaceae</taxon>
        <taxon>Limosilactobacillus</taxon>
    </lineage>
</organism>
<comment type="caution">
    <text evidence="1">The sequence shown here is derived from an EMBL/GenBank/DDBJ whole genome shotgun (WGS) entry which is preliminary data.</text>
</comment>
<accession>A0A0R2H2E3</accession>
<name>A0A0R2H2E3_9LACO</name>
<reference evidence="1 2" key="1">
    <citation type="journal article" date="2015" name="Genome Announc.">
        <title>Expanding the biotechnology potential of lactobacilli through comparative genomics of 213 strains and associated genera.</title>
        <authorList>
            <person name="Sun Z."/>
            <person name="Harris H.M."/>
            <person name="McCann A."/>
            <person name="Guo C."/>
            <person name="Argimon S."/>
            <person name="Zhang W."/>
            <person name="Yang X."/>
            <person name="Jeffery I.B."/>
            <person name="Cooney J.C."/>
            <person name="Kagawa T.F."/>
            <person name="Liu W."/>
            <person name="Song Y."/>
            <person name="Salvetti E."/>
            <person name="Wrobel A."/>
            <person name="Rasinkangas P."/>
            <person name="Parkhill J."/>
            <person name="Rea M.C."/>
            <person name="O'Sullivan O."/>
            <person name="Ritari J."/>
            <person name="Douillard F.P."/>
            <person name="Paul Ross R."/>
            <person name="Yang R."/>
            <person name="Briner A.E."/>
            <person name="Felis G.E."/>
            <person name="de Vos W.M."/>
            <person name="Barrangou R."/>
            <person name="Klaenhammer T.R."/>
            <person name="Caufield P.W."/>
            <person name="Cui Y."/>
            <person name="Zhang H."/>
            <person name="O'Toole P.W."/>
        </authorList>
    </citation>
    <scope>NUCLEOTIDE SEQUENCE [LARGE SCALE GENOMIC DNA]</scope>
    <source>
        <strain evidence="1 2">DSM 14792</strain>
    </source>
</reference>
<protein>
    <submittedName>
        <fullName evidence="1">Uncharacterized protein</fullName>
    </submittedName>
</protein>
<gene>
    <name evidence="1" type="ORF">IV41_GL001524</name>
</gene>
<keyword evidence="2" id="KW-1185">Reference proteome</keyword>
<dbReference type="EMBL" id="JQBA01000048">
    <property type="protein sequence ID" value="KRN43613.1"/>
    <property type="molecule type" value="Genomic_DNA"/>
</dbReference>
<evidence type="ECO:0000313" key="1">
    <source>
        <dbReference type="EMBL" id="KRN43613.1"/>
    </source>
</evidence>
<dbReference type="Proteomes" id="UP000051639">
    <property type="component" value="Unassembled WGS sequence"/>
</dbReference>
<dbReference type="AlphaFoldDB" id="A0A0R2H2E3"/>
<proteinExistence type="predicted"/>
<dbReference type="RefSeq" id="WP_056994897.1">
    <property type="nucleotide sequence ID" value="NZ_JQBA01000048.1"/>
</dbReference>
<sequence>MVGIVNNIKLTFNSKEDHDKFMKRINQMPDSASALANRKIAKEAGVSIQWGKDHARAKK</sequence>
<dbReference type="PATRIC" id="fig|148604.4.peg.1570"/>
<evidence type="ECO:0000313" key="2">
    <source>
        <dbReference type="Proteomes" id="UP000051639"/>
    </source>
</evidence>